<proteinExistence type="predicted"/>
<accession>A0A0B6Y8L3</accession>
<name>A0A0B6Y8L3_9EUPU</name>
<sequence length="75" mass="8822">MVQKRETQSRYAGVSNIDRTGQSYNTNVICHKTNESDWLRLPKELRFFTLYCFLSEYKTADAYRINQDLCSGMTN</sequence>
<organism evidence="1">
    <name type="scientific">Arion vulgaris</name>
    <dbReference type="NCBI Taxonomy" id="1028688"/>
    <lineage>
        <taxon>Eukaryota</taxon>
        <taxon>Metazoa</taxon>
        <taxon>Spiralia</taxon>
        <taxon>Lophotrochozoa</taxon>
        <taxon>Mollusca</taxon>
        <taxon>Gastropoda</taxon>
        <taxon>Heterobranchia</taxon>
        <taxon>Euthyneura</taxon>
        <taxon>Panpulmonata</taxon>
        <taxon>Eupulmonata</taxon>
        <taxon>Stylommatophora</taxon>
        <taxon>Helicina</taxon>
        <taxon>Arionoidea</taxon>
        <taxon>Arionidae</taxon>
        <taxon>Arion</taxon>
    </lineage>
</organism>
<reference evidence="1" key="1">
    <citation type="submission" date="2014-12" db="EMBL/GenBank/DDBJ databases">
        <title>Insight into the proteome of Arion vulgaris.</title>
        <authorList>
            <person name="Aradska J."/>
            <person name="Bulat T."/>
            <person name="Smidak R."/>
            <person name="Sarate P."/>
            <person name="Gangsoo J."/>
            <person name="Sialana F."/>
            <person name="Bilban M."/>
            <person name="Lubec G."/>
        </authorList>
    </citation>
    <scope>NUCLEOTIDE SEQUENCE</scope>
    <source>
        <tissue evidence="1">Skin</tissue>
    </source>
</reference>
<gene>
    <name evidence="1" type="primary">ORF16797</name>
</gene>
<protein>
    <submittedName>
        <fullName evidence="1">Uncharacterized protein</fullName>
    </submittedName>
</protein>
<dbReference type="AlphaFoldDB" id="A0A0B6Y8L3"/>
<evidence type="ECO:0000313" key="1">
    <source>
        <dbReference type="EMBL" id="CEK52438.1"/>
    </source>
</evidence>
<dbReference type="EMBL" id="HACG01005573">
    <property type="protein sequence ID" value="CEK52438.1"/>
    <property type="molecule type" value="Transcribed_RNA"/>
</dbReference>